<sequence length="944" mass="105080">MQTLLARWETIKQSIGGNREKTGFEYTFGQPKEEFFHVTMPAAYLRRIISEALFAIQLSGERQGEFDALIDESLRVMENALQTEGAISRQAAMQAEDALLPISSAAKEYEILCAAHAHIDMNWMWTWHETVGAALATFRTMLDLMREYPHFTFSQSQASVYRIVEEYDPEMMKEIQERIREGRWEVTATAWVETDKNMPSTESLLRHIRETRDYMRDVWGVPAEALEIDFSPDTFGHSANVPEIDSYGAVKYLYHCRGLDEEHVLYRWQGISGKEVLAYREPYWYNSGITPDIGCGLLDRLKKCAGLKTGLIVYGVGDHGGGPTRRDVERILEMQDWPVWPKVSFGTFREFFHRAEAVRENLPLVAGEMNCFAPGCFTTQSRIKLFNRRSEAALLRAERLSALAGRALPAGHAQAWRKVLFTHFHDIITGSCTPDSREYAMAQYSEALAAAQTEQNAAMRAMAGCIDSSMFAREADISQSQSEGAGVGYGLSRGVPNPERGAGKTRVYHLFNSCAFKRKEAVELTLWDWTGNLARLVAVDEKGERLPLQLLDREFQTYWDHKYVRLLVTASVPALGYATIALQEGECEDYPVYHLSGPRTSESYPDIVLENDCLRAVIRSSDGALTSFVDKKTGSERIAQGECAGLMLYHCEKATNSAWVIGRRMKKERVDDMTELRVSRGEVRQQVDMRFTVMGSSVKACLSLGQDACALRLDYEVDWNERASKQDFVPVLGYELPLGEAVEAFECDVPAGSVVRGVTHHDIPALTHAAALCADGRALALVSEGKYGYTNENGALGVTLINTSESPDPAPERHVHDIRLWLAVSAGDAKALGDLAEGLNRPLTAFSTMPHAGKCPARAQQMGFEAKSSRLSAILPEEDGIIARFYETNGQADSVKISFPFRVARAQAIDLMGNPLPDALAIEGDAVRVSVQPYSIGAVRAYAK</sequence>
<gene>
    <name evidence="6" type="ORF">IAA84_00410</name>
</gene>
<dbReference type="InterPro" id="IPR011013">
    <property type="entry name" value="Gal_mutarotase_sf_dom"/>
</dbReference>
<dbReference type="SUPFAM" id="SSF88688">
    <property type="entry name" value="Families 57/38 glycoside transferase middle domain"/>
    <property type="match status" value="1"/>
</dbReference>
<dbReference type="Gene3D" id="3.20.110.10">
    <property type="entry name" value="Glycoside hydrolase 38, N terminal domain"/>
    <property type="match status" value="1"/>
</dbReference>
<dbReference type="SMART" id="SM00872">
    <property type="entry name" value="Alpha-mann_mid"/>
    <property type="match status" value="1"/>
</dbReference>
<comment type="similarity">
    <text evidence="1">Belongs to the glycosyl hydrolase 38 family.</text>
</comment>
<dbReference type="Proteomes" id="UP000824140">
    <property type="component" value="Unassembled WGS sequence"/>
</dbReference>
<dbReference type="InterPro" id="IPR011682">
    <property type="entry name" value="Glyco_hydro_38_C"/>
</dbReference>
<dbReference type="Gene3D" id="1.20.1270.50">
    <property type="entry name" value="Glycoside hydrolase family 38, central domain"/>
    <property type="match status" value="1"/>
</dbReference>
<accession>A0A9D1FXM9</accession>
<dbReference type="SUPFAM" id="SSF74650">
    <property type="entry name" value="Galactose mutarotase-like"/>
    <property type="match status" value="1"/>
</dbReference>
<organism evidence="6 7">
    <name type="scientific">Candidatus Alectryocaccomicrobium excrementavium</name>
    <dbReference type="NCBI Taxonomy" id="2840668"/>
    <lineage>
        <taxon>Bacteria</taxon>
        <taxon>Bacillati</taxon>
        <taxon>Bacillota</taxon>
        <taxon>Clostridia</taxon>
        <taxon>Candidatus Alectryocaccomicrobium</taxon>
    </lineage>
</organism>
<proteinExistence type="inferred from homology"/>
<reference evidence="6" key="2">
    <citation type="journal article" date="2021" name="PeerJ">
        <title>Extensive microbial diversity within the chicken gut microbiome revealed by metagenomics and culture.</title>
        <authorList>
            <person name="Gilroy R."/>
            <person name="Ravi A."/>
            <person name="Getino M."/>
            <person name="Pursley I."/>
            <person name="Horton D.L."/>
            <person name="Alikhan N.F."/>
            <person name="Baker D."/>
            <person name="Gharbi K."/>
            <person name="Hall N."/>
            <person name="Watson M."/>
            <person name="Adriaenssens E.M."/>
            <person name="Foster-Nyarko E."/>
            <person name="Jarju S."/>
            <person name="Secka A."/>
            <person name="Antonio M."/>
            <person name="Oren A."/>
            <person name="Chaudhuri R.R."/>
            <person name="La Ragione R."/>
            <person name="Hildebrand F."/>
            <person name="Pallen M.J."/>
        </authorList>
    </citation>
    <scope>NUCLEOTIDE SEQUENCE</scope>
    <source>
        <strain evidence="6">13766</strain>
    </source>
</reference>
<dbReference type="GO" id="GO:0046872">
    <property type="term" value="F:metal ion binding"/>
    <property type="evidence" value="ECO:0007669"/>
    <property type="project" value="UniProtKB-KW"/>
</dbReference>
<dbReference type="Pfam" id="PF17677">
    <property type="entry name" value="Glyco_hydro38C2"/>
    <property type="match status" value="1"/>
</dbReference>
<dbReference type="GO" id="GO:0030246">
    <property type="term" value="F:carbohydrate binding"/>
    <property type="evidence" value="ECO:0007669"/>
    <property type="project" value="InterPro"/>
</dbReference>
<dbReference type="InterPro" id="IPR027291">
    <property type="entry name" value="Glyco_hydro_38_N_sf"/>
</dbReference>
<keyword evidence="3" id="KW-0378">Hydrolase</keyword>
<feature type="domain" description="Glycoside hydrolase family 38 central" evidence="5">
    <location>
        <begin position="375"/>
        <end position="444"/>
    </location>
</feature>
<dbReference type="EMBL" id="DVJN01000009">
    <property type="protein sequence ID" value="HIS91461.1"/>
    <property type="molecule type" value="Genomic_DNA"/>
</dbReference>
<evidence type="ECO:0000313" key="6">
    <source>
        <dbReference type="EMBL" id="HIS91461.1"/>
    </source>
</evidence>
<evidence type="ECO:0000256" key="4">
    <source>
        <dbReference type="ARBA" id="ARBA00023295"/>
    </source>
</evidence>
<dbReference type="GO" id="GO:0006013">
    <property type="term" value="P:mannose metabolic process"/>
    <property type="evidence" value="ECO:0007669"/>
    <property type="project" value="InterPro"/>
</dbReference>
<dbReference type="PANTHER" id="PTHR46017:SF1">
    <property type="entry name" value="ALPHA-MANNOSIDASE 2C1"/>
    <property type="match status" value="1"/>
</dbReference>
<protein>
    <submittedName>
        <fullName evidence="6">Alpha-mannosidase</fullName>
    </submittedName>
</protein>
<reference evidence="6" key="1">
    <citation type="submission" date="2020-10" db="EMBL/GenBank/DDBJ databases">
        <authorList>
            <person name="Gilroy R."/>
        </authorList>
    </citation>
    <scope>NUCLEOTIDE SEQUENCE</scope>
    <source>
        <strain evidence="6">13766</strain>
    </source>
</reference>
<name>A0A9D1FXM9_9FIRM</name>
<dbReference type="InterPro" id="IPR000602">
    <property type="entry name" value="Glyco_hydro_38_N"/>
</dbReference>
<dbReference type="Pfam" id="PF01074">
    <property type="entry name" value="Glyco_hydro_38N"/>
    <property type="match status" value="1"/>
</dbReference>
<evidence type="ECO:0000256" key="3">
    <source>
        <dbReference type="ARBA" id="ARBA00022801"/>
    </source>
</evidence>
<dbReference type="SUPFAM" id="SSF88713">
    <property type="entry name" value="Glycoside hydrolase/deacetylase"/>
    <property type="match status" value="1"/>
</dbReference>
<dbReference type="PANTHER" id="PTHR46017">
    <property type="entry name" value="ALPHA-MANNOSIDASE 2C1"/>
    <property type="match status" value="1"/>
</dbReference>
<evidence type="ECO:0000313" key="7">
    <source>
        <dbReference type="Proteomes" id="UP000824140"/>
    </source>
</evidence>
<keyword evidence="2" id="KW-0479">Metal-binding</keyword>
<dbReference type="InterPro" id="IPR015341">
    <property type="entry name" value="Glyco_hydro_38_cen"/>
</dbReference>
<dbReference type="Gene3D" id="2.70.98.30">
    <property type="entry name" value="Golgi alpha-mannosidase II, domain 4"/>
    <property type="match status" value="1"/>
</dbReference>
<evidence type="ECO:0000259" key="5">
    <source>
        <dbReference type="SMART" id="SM00872"/>
    </source>
</evidence>
<dbReference type="CDD" id="cd10789">
    <property type="entry name" value="GH38N_AMII_ER_cytosolic"/>
    <property type="match status" value="1"/>
</dbReference>
<dbReference type="GO" id="GO:0009313">
    <property type="term" value="P:oligosaccharide catabolic process"/>
    <property type="evidence" value="ECO:0007669"/>
    <property type="project" value="TreeGrafter"/>
</dbReference>
<dbReference type="InterPro" id="IPR011330">
    <property type="entry name" value="Glyco_hydro/deAcase_b/a-brl"/>
</dbReference>
<dbReference type="AlphaFoldDB" id="A0A9D1FXM9"/>
<dbReference type="InterPro" id="IPR041147">
    <property type="entry name" value="GH38_C"/>
</dbReference>
<dbReference type="GO" id="GO:0004559">
    <property type="term" value="F:alpha-mannosidase activity"/>
    <property type="evidence" value="ECO:0007669"/>
    <property type="project" value="InterPro"/>
</dbReference>
<dbReference type="InterPro" id="IPR028995">
    <property type="entry name" value="Glyco_hydro_57/38_cen_sf"/>
</dbReference>
<evidence type="ECO:0000256" key="2">
    <source>
        <dbReference type="ARBA" id="ARBA00022723"/>
    </source>
</evidence>
<evidence type="ECO:0000256" key="1">
    <source>
        <dbReference type="ARBA" id="ARBA00009792"/>
    </source>
</evidence>
<dbReference type="Pfam" id="PF09261">
    <property type="entry name" value="Alpha-mann_mid"/>
    <property type="match status" value="1"/>
</dbReference>
<dbReference type="Pfam" id="PF07748">
    <property type="entry name" value="Glyco_hydro_38C"/>
    <property type="match status" value="1"/>
</dbReference>
<dbReference type="InterPro" id="IPR037094">
    <property type="entry name" value="Glyco_hydro_38_cen_sf"/>
</dbReference>
<comment type="caution">
    <text evidence="6">The sequence shown here is derived from an EMBL/GenBank/DDBJ whole genome shotgun (WGS) entry which is preliminary data.</text>
</comment>
<keyword evidence="4" id="KW-0326">Glycosidase</keyword>